<dbReference type="Proteomes" id="UP000555407">
    <property type="component" value="Unassembled WGS sequence"/>
</dbReference>
<comment type="caution">
    <text evidence="2">The sequence shown here is derived from an EMBL/GenBank/DDBJ whole genome shotgun (WGS) entry which is preliminary data.</text>
</comment>
<name>A0A7X6A2V6_9ACTN</name>
<gene>
    <name evidence="2" type="ORF">BJY22_005090</name>
</gene>
<feature type="transmembrane region" description="Helical" evidence="1">
    <location>
        <begin position="77"/>
        <end position="100"/>
    </location>
</feature>
<organism evidence="2 3">
    <name type="scientific">Kribbella shirazensis</name>
    <dbReference type="NCBI Taxonomy" id="1105143"/>
    <lineage>
        <taxon>Bacteria</taxon>
        <taxon>Bacillati</taxon>
        <taxon>Actinomycetota</taxon>
        <taxon>Actinomycetes</taxon>
        <taxon>Propionibacteriales</taxon>
        <taxon>Kribbellaceae</taxon>
        <taxon>Kribbella</taxon>
    </lineage>
</organism>
<protein>
    <submittedName>
        <fullName evidence="2">Uncharacterized protein</fullName>
    </submittedName>
</protein>
<feature type="transmembrane region" description="Helical" evidence="1">
    <location>
        <begin position="143"/>
        <end position="162"/>
    </location>
</feature>
<dbReference type="EMBL" id="JAASRO010000001">
    <property type="protein sequence ID" value="NIK59373.1"/>
    <property type="molecule type" value="Genomic_DNA"/>
</dbReference>
<feature type="transmembrane region" description="Helical" evidence="1">
    <location>
        <begin position="112"/>
        <end position="131"/>
    </location>
</feature>
<dbReference type="AlphaFoldDB" id="A0A7X6A2V6"/>
<evidence type="ECO:0000256" key="1">
    <source>
        <dbReference type="SAM" id="Phobius"/>
    </source>
</evidence>
<dbReference type="RefSeq" id="WP_167211048.1">
    <property type="nucleotide sequence ID" value="NZ_JAASRO010000001.1"/>
</dbReference>
<proteinExistence type="predicted"/>
<keyword evidence="1" id="KW-0472">Membrane</keyword>
<sequence>MGDLDLYVLKNHPDVLRVLGYQRVERASPWSRLEWFLSMLFLVALVGGVTTLGGQMFSTYGGRTVYTGTADPLDNDIGVPLTSWCFAVVLVGVLAAAYRWLRTDRHRDAKEIGYLVATVACGAVALGQLVSERGVDAFAAPSIPVWAAAGLAAVLLAAMLLFSRGRRVPVPRDFRRVEAPDPKRAIALVEALEPKKRDKLLEERRRAIARLQERGLIDAAEAAQLESLPLGASTTIAPAGTVHHS</sequence>
<evidence type="ECO:0000313" key="2">
    <source>
        <dbReference type="EMBL" id="NIK59373.1"/>
    </source>
</evidence>
<keyword evidence="1" id="KW-1133">Transmembrane helix</keyword>
<reference evidence="2 3" key="1">
    <citation type="submission" date="2020-03" db="EMBL/GenBank/DDBJ databases">
        <title>Sequencing the genomes of 1000 actinobacteria strains.</title>
        <authorList>
            <person name="Klenk H.-P."/>
        </authorList>
    </citation>
    <scope>NUCLEOTIDE SEQUENCE [LARGE SCALE GENOMIC DNA]</scope>
    <source>
        <strain evidence="2 3">DSM 45490</strain>
    </source>
</reference>
<keyword evidence="1" id="KW-0812">Transmembrane</keyword>
<evidence type="ECO:0000313" key="3">
    <source>
        <dbReference type="Proteomes" id="UP000555407"/>
    </source>
</evidence>
<keyword evidence="3" id="KW-1185">Reference proteome</keyword>
<feature type="transmembrane region" description="Helical" evidence="1">
    <location>
        <begin position="35"/>
        <end position="57"/>
    </location>
</feature>
<accession>A0A7X6A2V6</accession>